<name>A0AAV4NGY3_CAEEX</name>
<keyword evidence="3" id="KW-1185">Reference proteome</keyword>
<organism evidence="2 3">
    <name type="scientific">Caerostris extrusa</name>
    <name type="common">Bark spider</name>
    <name type="synonym">Caerostris bankana</name>
    <dbReference type="NCBI Taxonomy" id="172846"/>
    <lineage>
        <taxon>Eukaryota</taxon>
        <taxon>Metazoa</taxon>
        <taxon>Ecdysozoa</taxon>
        <taxon>Arthropoda</taxon>
        <taxon>Chelicerata</taxon>
        <taxon>Arachnida</taxon>
        <taxon>Araneae</taxon>
        <taxon>Araneomorphae</taxon>
        <taxon>Entelegynae</taxon>
        <taxon>Araneoidea</taxon>
        <taxon>Araneidae</taxon>
        <taxon>Caerostris</taxon>
    </lineage>
</organism>
<proteinExistence type="predicted"/>
<dbReference type="Proteomes" id="UP001054945">
    <property type="component" value="Unassembled WGS sequence"/>
</dbReference>
<dbReference type="EMBL" id="BPLR01020887">
    <property type="protein sequence ID" value="GIX83614.1"/>
    <property type="molecule type" value="Genomic_DNA"/>
</dbReference>
<feature type="region of interest" description="Disordered" evidence="1">
    <location>
        <begin position="65"/>
        <end position="95"/>
    </location>
</feature>
<sequence length="117" mass="12751">MDCHGQSASPLHLLALLPHEPSPLGTPSTQSVSAVESNIHDELSCTNICKRNSSFLRGMSQWRVRRHASTPPPAPLSQPFRDGRGKKGYRGRVGWEGAPVPGMGGALSFKDFCWLNE</sequence>
<evidence type="ECO:0000313" key="3">
    <source>
        <dbReference type="Proteomes" id="UP001054945"/>
    </source>
</evidence>
<dbReference type="AlphaFoldDB" id="A0AAV4NGY3"/>
<evidence type="ECO:0000313" key="2">
    <source>
        <dbReference type="EMBL" id="GIX83614.1"/>
    </source>
</evidence>
<evidence type="ECO:0000256" key="1">
    <source>
        <dbReference type="SAM" id="MobiDB-lite"/>
    </source>
</evidence>
<accession>A0AAV4NGY3</accession>
<protein>
    <submittedName>
        <fullName evidence="2">Uncharacterized protein</fullName>
    </submittedName>
</protein>
<comment type="caution">
    <text evidence="2">The sequence shown here is derived from an EMBL/GenBank/DDBJ whole genome shotgun (WGS) entry which is preliminary data.</text>
</comment>
<reference evidence="2 3" key="1">
    <citation type="submission" date="2021-06" db="EMBL/GenBank/DDBJ databases">
        <title>Caerostris extrusa draft genome.</title>
        <authorList>
            <person name="Kono N."/>
            <person name="Arakawa K."/>
        </authorList>
    </citation>
    <scope>NUCLEOTIDE SEQUENCE [LARGE SCALE GENOMIC DNA]</scope>
</reference>
<gene>
    <name evidence="2" type="ORF">CEXT_254001</name>
</gene>